<evidence type="ECO:0000313" key="3">
    <source>
        <dbReference type="EMBL" id="SPF76635.1"/>
    </source>
</evidence>
<organism evidence="3 4">
    <name type="scientific">Aliiroseovarius pelagivivens</name>
    <dbReference type="NCBI Taxonomy" id="1639690"/>
    <lineage>
        <taxon>Bacteria</taxon>
        <taxon>Pseudomonadati</taxon>
        <taxon>Pseudomonadota</taxon>
        <taxon>Alphaproteobacteria</taxon>
        <taxon>Rhodobacterales</taxon>
        <taxon>Paracoccaceae</taxon>
        <taxon>Aliiroseovarius</taxon>
    </lineage>
</organism>
<keyword evidence="4" id="KW-1185">Reference proteome</keyword>
<gene>
    <name evidence="3" type="primary">mdtN_2</name>
    <name evidence="3" type="ORF">ALP8811_01644</name>
</gene>
<evidence type="ECO:0000313" key="4">
    <source>
        <dbReference type="Proteomes" id="UP000244911"/>
    </source>
</evidence>
<dbReference type="EMBL" id="OMOI01000001">
    <property type="protein sequence ID" value="SPF76635.1"/>
    <property type="molecule type" value="Genomic_DNA"/>
</dbReference>
<dbReference type="PANTHER" id="PTHR30469:SF29">
    <property type="entry name" value="BLR2860 PROTEIN"/>
    <property type="match status" value="1"/>
</dbReference>
<evidence type="ECO:0000256" key="1">
    <source>
        <dbReference type="SAM" id="Coils"/>
    </source>
</evidence>
<feature type="coiled-coil region" evidence="1">
    <location>
        <begin position="120"/>
        <end position="161"/>
    </location>
</feature>
<reference evidence="3 4" key="1">
    <citation type="submission" date="2018-03" db="EMBL/GenBank/DDBJ databases">
        <authorList>
            <person name="Keele B.F."/>
        </authorList>
    </citation>
    <scope>NUCLEOTIDE SEQUENCE [LARGE SCALE GENOMIC DNA]</scope>
    <source>
        <strain evidence="3 4">CECT 8811</strain>
    </source>
</reference>
<proteinExistence type="predicted"/>
<sequence length="409" mass="42663">MRFFPILTALLVVAGLFMLVFQRDTLDEAAGVATADMATETEAEAQTSEQTGLSVVVLKSAAREIETPIVIRGRTEATRRVELRSETSGQVVSDKLAKGSTVAKGDVMCRLDPGTRDASLAEAKARLAEAKARAPEAEARVIEAQARLDEATINLTAAEKLSEGGFASDTRVANARAGVETARAGVISARSGAASSDASIQSASAGVAAAEREIERLEIRAPFAGELETDTADVGTLLQPGAHCVTLVQYDPVRVVGFVSEILVDQLSTGLVANVRLASGRTLQGSVTFVADTADPVTRTFRVDVEMLPAEDEIPVRAGQTAEIVATGQGTVAHLLPQSALTLNDDGNLGVRVALGDNTAGFMPVTVVRDSLKGVWVSGLGDAADVIIIGHHYVTDGSALAITYQETGL</sequence>
<keyword evidence="1" id="KW-0175">Coiled coil</keyword>
<accession>A0A2R8AKQ9</accession>
<dbReference type="Gene3D" id="1.10.287.470">
    <property type="entry name" value="Helix hairpin bin"/>
    <property type="match status" value="1"/>
</dbReference>
<dbReference type="Gene3D" id="2.40.30.170">
    <property type="match status" value="1"/>
</dbReference>
<dbReference type="GO" id="GO:0015562">
    <property type="term" value="F:efflux transmembrane transporter activity"/>
    <property type="evidence" value="ECO:0007669"/>
    <property type="project" value="TreeGrafter"/>
</dbReference>
<dbReference type="Proteomes" id="UP000244911">
    <property type="component" value="Unassembled WGS sequence"/>
</dbReference>
<dbReference type="PANTHER" id="PTHR30469">
    <property type="entry name" value="MULTIDRUG RESISTANCE PROTEIN MDTA"/>
    <property type="match status" value="1"/>
</dbReference>
<protein>
    <submittedName>
        <fullName evidence="3">Multidrug resistance protein MdtN</fullName>
    </submittedName>
</protein>
<name>A0A2R8AKQ9_9RHOB</name>
<dbReference type="OrthoDB" id="9806939at2"/>
<dbReference type="RefSeq" id="WP_108856619.1">
    <property type="nucleotide sequence ID" value="NZ_OMOI01000001.1"/>
</dbReference>
<dbReference type="Gene3D" id="2.40.50.100">
    <property type="match status" value="1"/>
</dbReference>
<dbReference type="SUPFAM" id="SSF111369">
    <property type="entry name" value="HlyD-like secretion proteins"/>
    <property type="match status" value="2"/>
</dbReference>
<dbReference type="GO" id="GO:1990281">
    <property type="term" value="C:efflux pump complex"/>
    <property type="evidence" value="ECO:0007669"/>
    <property type="project" value="TreeGrafter"/>
</dbReference>
<dbReference type="InterPro" id="IPR058625">
    <property type="entry name" value="MdtA-like_BSH"/>
</dbReference>
<dbReference type="AlphaFoldDB" id="A0A2R8AKQ9"/>
<feature type="domain" description="Multidrug resistance protein MdtA-like barrel-sandwich hybrid" evidence="2">
    <location>
        <begin position="79"/>
        <end position="243"/>
    </location>
</feature>
<evidence type="ECO:0000259" key="2">
    <source>
        <dbReference type="Pfam" id="PF25917"/>
    </source>
</evidence>
<dbReference type="Pfam" id="PF25917">
    <property type="entry name" value="BSH_RND"/>
    <property type="match status" value="1"/>
</dbReference>